<dbReference type="SUPFAM" id="SSF82861">
    <property type="entry name" value="Mechanosensitive channel protein MscS (YggB), transmembrane region"/>
    <property type="match status" value="1"/>
</dbReference>
<feature type="transmembrane region" description="Helical" evidence="6">
    <location>
        <begin position="84"/>
        <end position="111"/>
    </location>
</feature>
<evidence type="ECO:0000256" key="5">
    <source>
        <dbReference type="ARBA" id="ARBA00023136"/>
    </source>
</evidence>
<keyword evidence="4 6" id="KW-1133">Transmembrane helix</keyword>
<evidence type="ECO:0000313" key="9">
    <source>
        <dbReference type="Proteomes" id="UP000470772"/>
    </source>
</evidence>
<evidence type="ECO:0000256" key="4">
    <source>
        <dbReference type="ARBA" id="ARBA00022989"/>
    </source>
</evidence>
<keyword evidence="9" id="KW-1185">Reference proteome</keyword>
<feature type="domain" description="Mechanosensitive ion channel MscS" evidence="7">
    <location>
        <begin position="126"/>
        <end position="210"/>
    </location>
</feature>
<dbReference type="GO" id="GO:0016020">
    <property type="term" value="C:membrane"/>
    <property type="evidence" value="ECO:0007669"/>
    <property type="project" value="UniProtKB-SubCell"/>
</dbReference>
<proteinExistence type="inferred from homology"/>
<reference evidence="8 9" key="1">
    <citation type="submission" date="2019-10" db="EMBL/GenBank/DDBJ databases">
        <title>Sequencing and Assembly of Multiple Reported Metal-Biooxidizing Members of the Extremely Thermoacidophilic Archaeal Family Sulfolobaceae.</title>
        <authorList>
            <person name="Counts J.A."/>
            <person name="Kelly R.M."/>
        </authorList>
    </citation>
    <scope>NUCLEOTIDE SEQUENCE [LARGE SCALE GENOMIC DNA]</scope>
    <source>
        <strain evidence="8 9">DSM 6482</strain>
    </source>
</reference>
<dbReference type="OrthoDB" id="31543at2157"/>
<dbReference type="SUPFAM" id="SSF50182">
    <property type="entry name" value="Sm-like ribonucleoproteins"/>
    <property type="match status" value="1"/>
</dbReference>
<evidence type="ECO:0000256" key="1">
    <source>
        <dbReference type="ARBA" id="ARBA00004141"/>
    </source>
</evidence>
<dbReference type="AlphaFoldDB" id="A0A6A9QU80"/>
<sequence>MRISGVKITLGILISILVIIIIAGLAVFILSDVLHVISNIAIINIVYAVLILFGGVVLTNIVANIVKKATSKSISPTVGEGLKILTELTGYAVTVIAVFALVKIGITSILFGGTVTGLVLGLASQDMLANIFGGLVIFTSRPFSVGDRITISTWQYGLDLATYPPKYYSYDFLIPGYTGVVQDISLIYTSILTDDGVPLKIPNSIMIQAAVFSHNEDARRVRTRYEIPNSIDPRVMIPRLTKKLKELDFIVGDPAVRIIETTLSSYVIVVDAMCRGQYEEPPRHEVILRIMDTVKEIQNENISKDGNSNKTVQPSR</sequence>
<evidence type="ECO:0000256" key="3">
    <source>
        <dbReference type="ARBA" id="ARBA00022692"/>
    </source>
</evidence>
<evidence type="ECO:0000313" key="8">
    <source>
        <dbReference type="EMBL" id="MUN29373.1"/>
    </source>
</evidence>
<feature type="transmembrane region" description="Helical" evidence="6">
    <location>
        <begin position="36"/>
        <end position="63"/>
    </location>
</feature>
<dbReference type="Proteomes" id="UP000470772">
    <property type="component" value="Unassembled WGS sequence"/>
</dbReference>
<dbReference type="Pfam" id="PF00924">
    <property type="entry name" value="MS_channel_2nd"/>
    <property type="match status" value="1"/>
</dbReference>
<dbReference type="EMBL" id="WGGD01000005">
    <property type="protein sequence ID" value="MUN29373.1"/>
    <property type="molecule type" value="Genomic_DNA"/>
</dbReference>
<dbReference type="PANTHER" id="PTHR30221:SF1">
    <property type="entry name" value="SMALL-CONDUCTANCE MECHANOSENSITIVE CHANNEL"/>
    <property type="match status" value="1"/>
</dbReference>
<dbReference type="Gene3D" id="2.30.30.60">
    <property type="match status" value="1"/>
</dbReference>
<dbReference type="InterPro" id="IPR010920">
    <property type="entry name" value="LSM_dom_sf"/>
</dbReference>
<name>A0A6A9QU80_SULME</name>
<feature type="transmembrane region" description="Helical" evidence="6">
    <location>
        <begin position="12"/>
        <end position="30"/>
    </location>
</feature>
<gene>
    <name evidence="8" type="ORF">GC250_07980</name>
</gene>
<accession>A0A6A9QU80</accession>
<dbReference type="RefSeq" id="WP_083476949.1">
    <property type="nucleotide sequence ID" value="NZ_BBBY01000008.1"/>
</dbReference>
<dbReference type="Gene3D" id="1.10.287.1260">
    <property type="match status" value="1"/>
</dbReference>
<organism evidence="8 9">
    <name type="scientific">Sulfuracidifex metallicus DSM 6482 = JCM 9184</name>
    <dbReference type="NCBI Taxonomy" id="523847"/>
    <lineage>
        <taxon>Archaea</taxon>
        <taxon>Thermoproteota</taxon>
        <taxon>Thermoprotei</taxon>
        <taxon>Sulfolobales</taxon>
        <taxon>Sulfolobaceae</taxon>
        <taxon>Sulfuracidifex</taxon>
    </lineage>
</organism>
<evidence type="ECO:0000256" key="2">
    <source>
        <dbReference type="ARBA" id="ARBA00008017"/>
    </source>
</evidence>
<protein>
    <submittedName>
        <fullName evidence="8">Mechanosensitive ion channel</fullName>
    </submittedName>
</protein>
<dbReference type="InterPro" id="IPR011014">
    <property type="entry name" value="MscS_channel_TM-2"/>
</dbReference>
<comment type="subcellular location">
    <subcellularLocation>
        <location evidence="1">Membrane</location>
        <topology evidence="1">Multi-pass membrane protein</topology>
    </subcellularLocation>
</comment>
<dbReference type="PANTHER" id="PTHR30221">
    <property type="entry name" value="SMALL-CONDUCTANCE MECHANOSENSITIVE CHANNEL"/>
    <property type="match status" value="1"/>
</dbReference>
<comment type="caution">
    <text evidence="8">The sequence shown here is derived from an EMBL/GenBank/DDBJ whole genome shotgun (WGS) entry which is preliminary data.</text>
</comment>
<keyword evidence="5 6" id="KW-0472">Membrane</keyword>
<dbReference type="InterPro" id="IPR006685">
    <property type="entry name" value="MscS_channel_2nd"/>
</dbReference>
<keyword evidence="3 6" id="KW-0812">Transmembrane</keyword>
<comment type="similarity">
    <text evidence="2">Belongs to the MscS (TC 1.A.23) family.</text>
</comment>
<evidence type="ECO:0000256" key="6">
    <source>
        <dbReference type="SAM" id="Phobius"/>
    </source>
</evidence>
<dbReference type="InterPro" id="IPR045275">
    <property type="entry name" value="MscS_archaea/bacteria_type"/>
</dbReference>
<evidence type="ECO:0000259" key="7">
    <source>
        <dbReference type="Pfam" id="PF00924"/>
    </source>
</evidence>
<dbReference type="GO" id="GO:0008381">
    <property type="term" value="F:mechanosensitive monoatomic ion channel activity"/>
    <property type="evidence" value="ECO:0007669"/>
    <property type="project" value="InterPro"/>
</dbReference>
<dbReference type="InterPro" id="IPR023408">
    <property type="entry name" value="MscS_beta-dom_sf"/>
</dbReference>